<keyword evidence="1" id="KW-0812">Transmembrane</keyword>
<evidence type="ECO:0000313" key="4">
    <source>
        <dbReference type="Proteomes" id="UP000054761"/>
    </source>
</evidence>
<name>A0A0W0V2Q6_9GAMM</name>
<reference evidence="3 4" key="1">
    <citation type="submission" date="2015-11" db="EMBL/GenBank/DDBJ databases">
        <title>Genomic analysis of 38 Legionella species identifies large and diverse effector repertoires.</title>
        <authorList>
            <person name="Burstein D."/>
            <person name="Amaro F."/>
            <person name="Zusman T."/>
            <person name="Lifshitz Z."/>
            <person name="Cohen O."/>
            <person name="Gilbert J.A."/>
            <person name="Pupko T."/>
            <person name="Shuman H.A."/>
            <person name="Segal G."/>
        </authorList>
    </citation>
    <scope>NUCLEOTIDE SEQUENCE [LARGE SCALE GENOMIC DNA]</scope>
    <source>
        <strain evidence="3 4">Bercovier 4</strain>
    </source>
</reference>
<gene>
    <name evidence="3" type="ORF">Lisr_2639</name>
</gene>
<proteinExistence type="predicted"/>
<organism evidence="3 4">
    <name type="scientific">Legionella israelensis</name>
    <dbReference type="NCBI Taxonomy" id="454"/>
    <lineage>
        <taxon>Bacteria</taxon>
        <taxon>Pseudomonadati</taxon>
        <taxon>Pseudomonadota</taxon>
        <taxon>Gammaproteobacteria</taxon>
        <taxon>Legionellales</taxon>
        <taxon>Legionellaceae</taxon>
        <taxon>Legionella</taxon>
    </lineage>
</organism>
<comment type="caution">
    <text evidence="3">The sequence shown here is derived from an EMBL/GenBank/DDBJ whole genome shotgun (WGS) entry which is preliminary data.</text>
</comment>
<evidence type="ECO:0000259" key="2">
    <source>
        <dbReference type="Pfam" id="PF22035"/>
    </source>
</evidence>
<dbReference type="InterPro" id="IPR054178">
    <property type="entry name" value="Lpg0393-like_VPS9"/>
</dbReference>
<keyword evidence="4" id="KW-1185">Reference proteome</keyword>
<evidence type="ECO:0000313" key="3">
    <source>
        <dbReference type="EMBL" id="KTD14411.1"/>
    </source>
</evidence>
<feature type="transmembrane region" description="Helical" evidence="1">
    <location>
        <begin position="329"/>
        <end position="347"/>
    </location>
</feature>
<protein>
    <recommendedName>
        <fullName evidence="2">Lpg0393-like VPS9-like domain-containing protein</fullName>
    </recommendedName>
</protein>
<keyword evidence="1" id="KW-1133">Transmembrane helix</keyword>
<dbReference type="PATRIC" id="fig|454.4.peg.2897"/>
<evidence type="ECO:0000256" key="1">
    <source>
        <dbReference type="SAM" id="Phobius"/>
    </source>
</evidence>
<feature type="domain" description="Lpg0393-like VPS9-like" evidence="2">
    <location>
        <begin position="5"/>
        <end position="140"/>
    </location>
</feature>
<dbReference type="Pfam" id="PF22035">
    <property type="entry name" value="Lpg0393_VPS9"/>
    <property type="match status" value="1"/>
</dbReference>
<dbReference type="RefSeq" id="WP_058502907.1">
    <property type="nucleotide sequence ID" value="NZ_CAAAJA010000051.1"/>
</dbReference>
<accession>A0A0W0V2Q6</accession>
<dbReference type="AlphaFoldDB" id="A0A0W0V2Q6"/>
<dbReference type="OrthoDB" id="5652668at2"/>
<keyword evidence="1" id="KW-0472">Membrane</keyword>
<sequence length="370" mass="42257">MSIAKECIDALREGNLNLLRIRVMELVRKYEEIYNEAIYNNVKPMGGDELIPIIAHELAHTDIEKDDLTRIHILERKINYGEIDPGFSDKEKYALSLLISTGAVAVGVKTIENYSDYLVEEVNEDNILKFSEESFSFSQLTGENSCIEKTSELLNEYFVNLSTEEAVTGLFNEMQSTHPEDPFISAIIREEVDVQIKVTHLNALCDSYLSYLEKIIKDHIKEKNQELFNNMFSSPEEKGSNIEMKEGASISLSEAVTKLNEKDNTDLNTLINDDFCFKLACNKYDTVKEMKDILNDDKKPSAKKLSDFKHTFNANRDLLNKRRDNAGTTFLKGVATVLSLGFVLLLYKNFWKPESQKTAEQIDHVLRPKL</sequence>
<dbReference type="Proteomes" id="UP000054761">
    <property type="component" value="Unassembled WGS sequence"/>
</dbReference>
<dbReference type="EMBL" id="LNYH01000149">
    <property type="protein sequence ID" value="KTD14411.1"/>
    <property type="molecule type" value="Genomic_DNA"/>
</dbReference>